<evidence type="ECO:0000313" key="3">
    <source>
        <dbReference type="EMBL" id="CAG2219929.1"/>
    </source>
</evidence>
<name>A0A8S3SPB9_MYTED</name>
<proteinExistence type="predicted"/>
<dbReference type="PROSITE" id="PS50871">
    <property type="entry name" value="C1Q"/>
    <property type="match status" value="1"/>
</dbReference>
<dbReference type="Pfam" id="PF00386">
    <property type="entry name" value="C1q"/>
    <property type="match status" value="1"/>
</dbReference>
<accession>A0A8S3SPB9</accession>
<evidence type="ECO:0000256" key="1">
    <source>
        <dbReference type="SAM" id="MobiDB-lite"/>
    </source>
</evidence>
<feature type="compositionally biased region" description="Polar residues" evidence="1">
    <location>
        <begin position="51"/>
        <end position="69"/>
    </location>
</feature>
<dbReference type="EMBL" id="CAJPWZ010001646">
    <property type="protein sequence ID" value="CAG2219929.1"/>
    <property type="molecule type" value="Genomic_DNA"/>
</dbReference>
<feature type="region of interest" description="Disordered" evidence="1">
    <location>
        <begin position="48"/>
        <end position="89"/>
    </location>
</feature>
<feature type="compositionally biased region" description="Basic and acidic residues" evidence="1">
    <location>
        <begin position="70"/>
        <end position="80"/>
    </location>
</feature>
<comment type="caution">
    <text evidence="3">The sequence shown here is derived from an EMBL/GenBank/DDBJ whole genome shotgun (WGS) entry which is preliminary data.</text>
</comment>
<dbReference type="InterPro" id="IPR008983">
    <property type="entry name" value="Tumour_necrosis_fac-like_dom"/>
</dbReference>
<dbReference type="InterPro" id="IPR001073">
    <property type="entry name" value="C1q_dom"/>
</dbReference>
<protein>
    <submittedName>
        <fullName evidence="3">C1QL</fullName>
    </submittedName>
</protein>
<dbReference type="AlphaFoldDB" id="A0A8S3SPB9"/>
<reference evidence="3" key="1">
    <citation type="submission" date="2021-03" db="EMBL/GenBank/DDBJ databases">
        <authorList>
            <person name="Bekaert M."/>
        </authorList>
    </citation>
    <scope>NUCLEOTIDE SEQUENCE</scope>
</reference>
<gene>
    <name evidence="3" type="ORF">MEDL_33412</name>
</gene>
<organism evidence="3 4">
    <name type="scientific">Mytilus edulis</name>
    <name type="common">Blue mussel</name>
    <dbReference type="NCBI Taxonomy" id="6550"/>
    <lineage>
        <taxon>Eukaryota</taxon>
        <taxon>Metazoa</taxon>
        <taxon>Spiralia</taxon>
        <taxon>Lophotrochozoa</taxon>
        <taxon>Mollusca</taxon>
        <taxon>Bivalvia</taxon>
        <taxon>Autobranchia</taxon>
        <taxon>Pteriomorphia</taxon>
        <taxon>Mytilida</taxon>
        <taxon>Mytiloidea</taxon>
        <taxon>Mytilidae</taxon>
        <taxon>Mytilinae</taxon>
        <taxon>Mytilus</taxon>
    </lineage>
</organism>
<keyword evidence="4" id="KW-1185">Reference proteome</keyword>
<dbReference type="SUPFAM" id="SSF49842">
    <property type="entry name" value="TNF-like"/>
    <property type="match status" value="1"/>
</dbReference>
<evidence type="ECO:0000259" key="2">
    <source>
        <dbReference type="PROSITE" id="PS50871"/>
    </source>
</evidence>
<feature type="domain" description="C1q" evidence="2">
    <location>
        <begin position="321"/>
        <end position="406"/>
    </location>
</feature>
<dbReference type="Proteomes" id="UP000683360">
    <property type="component" value="Unassembled WGS sequence"/>
</dbReference>
<dbReference type="OrthoDB" id="6090644at2759"/>
<evidence type="ECO:0000313" key="4">
    <source>
        <dbReference type="Proteomes" id="UP000683360"/>
    </source>
</evidence>
<sequence length="406" mass="46845">MSDTIVPDNYYLKYPLLYLDFKSHVMSLLHPTHKIPGTPIEIESDLRHTKTPNSTHNIPNNLVKGSSPFQEKHTDSDASSKLDNSSVNEDSTEYTKSLLVDKIPGNKYNDEINFPSLLRLQRPEVKTRDMNSSFIRSILIKKHSERDKYCQISYHIFSIETLRSICLSFVCLSLTINHAYGKLEKDRIDLKIIYKEMLELRETVQKLDNVVQEQSARIYDLETTVTIQRTHIQDLMTDKKTDTEYRRKLERRLKVIENHFVGRHSDPKEYGVKSSTISKHENVDQQENTDYKSGIVNEPVNPKLNAISRKERLLLPPNNIDSDGFVAFYSYMSKPEINPSAHLTLIYDVPITNVGNGYNHVTGILTAPTSGIYVFIWVTRVYSGEHSTKLMINNAEYRTTFLRAKK</sequence>
<dbReference type="Gene3D" id="2.60.120.40">
    <property type="match status" value="1"/>
</dbReference>